<comment type="caution">
    <text evidence="1">The sequence shown here is derived from an EMBL/GenBank/DDBJ whole genome shotgun (WGS) entry which is preliminary data.</text>
</comment>
<gene>
    <name evidence="1" type="ORF">MJG53_002925</name>
</gene>
<dbReference type="EMBL" id="CM043027">
    <property type="protein sequence ID" value="KAI4588517.1"/>
    <property type="molecule type" value="Genomic_DNA"/>
</dbReference>
<name>A0ACB9VFR6_9CETA</name>
<accession>A0ACB9VFR6</accession>
<reference evidence="1" key="1">
    <citation type="submission" date="2022-03" db="EMBL/GenBank/DDBJ databases">
        <title>Genomic analyses of argali, domestic sheep and their hybrids provide insights into chromosomal evolution, heterosis and genetic basis of agronomic traits.</title>
        <authorList>
            <person name="Li M."/>
        </authorList>
    </citation>
    <scope>NUCLEOTIDE SEQUENCE</scope>
    <source>
        <strain evidence="1">F1 hybrid</strain>
    </source>
</reference>
<sequence length="323" mass="34679">MKPGPLPHAGAAHPLMPGARRLLLPPLLLLLLLLVKHATGAQRWRSENFERPVDLEDSGDDDSFPVDKLDDFYSWSGSGYFEQQSGIETAMRFSPDVALAMSTTPVVLPTMDIQPVGTPFAELSLCASRRSQPPAPHWLVSTATSRPRALPRPATTQKPDISEKNTLPLGTTAHGPTEVAQTPTPESFVTTIQDKPVSGGSSGDFELSEEETTQPDTANEVVAVDGATAKPSPLPRKLPKGACPGPGLLESAVDSGSLAAQLSQKSILERKKVLVAVIMGWVESALFAAFLVILLIYGMKKDEGTYTLEEPNQASVKQEEFYA</sequence>
<organism evidence="1 2">
    <name type="scientific">Ovis ammon polii x Ovis aries</name>
    <dbReference type="NCBI Taxonomy" id="2918886"/>
    <lineage>
        <taxon>Eukaryota</taxon>
        <taxon>Metazoa</taxon>
        <taxon>Chordata</taxon>
        <taxon>Craniata</taxon>
        <taxon>Vertebrata</taxon>
        <taxon>Euteleostomi</taxon>
        <taxon>Mammalia</taxon>
        <taxon>Eutheria</taxon>
        <taxon>Laurasiatheria</taxon>
        <taxon>Artiodactyla</taxon>
        <taxon>Ruminantia</taxon>
        <taxon>Pecora</taxon>
        <taxon>Bovidae</taxon>
        <taxon>Caprinae</taxon>
        <taxon>Ovis</taxon>
    </lineage>
</organism>
<evidence type="ECO:0000313" key="1">
    <source>
        <dbReference type="EMBL" id="KAI4588517.1"/>
    </source>
</evidence>
<proteinExistence type="predicted"/>
<evidence type="ECO:0000313" key="2">
    <source>
        <dbReference type="Proteomes" id="UP001057279"/>
    </source>
</evidence>
<keyword evidence="2" id="KW-1185">Reference proteome</keyword>
<dbReference type="Proteomes" id="UP001057279">
    <property type="component" value="Linkage Group LG02"/>
</dbReference>
<protein>
    <submittedName>
        <fullName evidence="1">Uncharacterized protein</fullName>
    </submittedName>
</protein>